<dbReference type="Pfam" id="PF11911">
    <property type="entry name" value="DUF3429"/>
    <property type="match status" value="1"/>
</dbReference>
<protein>
    <submittedName>
        <fullName evidence="2">DUF3429 domain-containing protein</fullName>
    </submittedName>
</protein>
<evidence type="ECO:0000313" key="2">
    <source>
        <dbReference type="EMBL" id="MCO5975760.1"/>
    </source>
</evidence>
<feature type="transmembrane region" description="Helical" evidence="1">
    <location>
        <begin position="54"/>
        <end position="76"/>
    </location>
</feature>
<feature type="transmembrane region" description="Helical" evidence="1">
    <location>
        <begin position="28"/>
        <end position="47"/>
    </location>
</feature>
<evidence type="ECO:0000313" key="3">
    <source>
        <dbReference type="Proteomes" id="UP001204851"/>
    </source>
</evidence>
<keyword evidence="1" id="KW-1133">Transmembrane helix</keyword>
<evidence type="ECO:0000256" key="1">
    <source>
        <dbReference type="SAM" id="Phobius"/>
    </source>
</evidence>
<feature type="transmembrane region" description="Helical" evidence="1">
    <location>
        <begin position="96"/>
        <end position="123"/>
    </location>
</feature>
<name>A0ABT1BHQ4_9BURK</name>
<dbReference type="PANTHER" id="PTHR15887:SF1">
    <property type="entry name" value="TRANSMEMBRANE PROTEIN 69"/>
    <property type="match status" value="1"/>
</dbReference>
<organism evidence="2 3">
    <name type="scientific">Ideonella oryzae</name>
    <dbReference type="NCBI Taxonomy" id="2937441"/>
    <lineage>
        <taxon>Bacteria</taxon>
        <taxon>Pseudomonadati</taxon>
        <taxon>Pseudomonadota</taxon>
        <taxon>Betaproteobacteria</taxon>
        <taxon>Burkholderiales</taxon>
        <taxon>Sphaerotilaceae</taxon>
        <taxon>Ideonella</taxon>
    </lineage>
</organism>
<dbReference type="EMBL" id="JAMXMC010000002">
    <property type="protein sequence ID" value="MCO5975760.1"/>
    <property type="molecule type" value="Genomic_DNA"/>
</dbReference>
<reference evidence="2 3" key="1">
    <citation type="submission" date="2022-06" db="EMBL/GenBank/DDBJ databases">
        <title>Ideonella sp. NS12-5 Genome sequencing and assembly.</title>
        <authorList>
            <person name="Jung Y."/>
        </authorList>
    </citation>
    <scope>NUCLEOTIDE SEQUENCE [LARGE SCALE GENOMIC DNA]</scope>
    <source>
        <strain evidence="2 3">NS12-5</strain>
    </source>
</reference>
<accession>A0ABT1BHQ4</accession>
<proteinExistence type="predicted"/>
<dbReference type="PANTHER" id="PTHR15887">
    <property type="entry name" value="TRANSMEMBRANE PROTEIN 69"/>
    <property type="match status" value="1"/>
</dbReference>
<keyword evidence="1" id="KW-0812">Transmembrane</keyword>
<comment type="caution">
    <text evidence="2">The sequence shown here is derived from an EMBL/GenBank/DDBJ whole genome shotgun (WGS) entry which is preliminary data.</text>
</comment>
<dbReference type="InterPro" id="IPR021836">
    <property type="entry name" value="DUF3429"/>
</dbReference>
<feature type="transmembrane region" description="Helical" evidence="1">
    <location>
        <begin position="135"/>
        <end position="156"/>
    </location>
</feature>
<sequence length="158" mass="16935">MNATNPSGVVHHVAPPMPAEPPLRARQYGHAGLIPFIVGTLLLWLVYPDLQPWVALGLAAYGALIVAFLGGIHWGLAMDSHASGQRAFGWAMVPPLVAWLALVMPAHAGLVVLGVMLVVCYLVDRRLYLEKGMSAWLTLRFRLTVIAALCCFLGAAGT</sequence>
<dbReference type="RefSeq" id="WP_022980078.1">
    <property type="nucleotide sequence ID" value="NZ_JAMXMC010000002.1"/>
</dbReference>
<keyword evidence="1" id="KW-0472">Membrane</keyword>
<gene>
    <name evidence="2" type="ORF">M0L44_03350</name>
</gene>
<dbReference type="Proteomes" id="UP001204851">
    <property type="component" value="Unassembled WGS sequence"/>
</dbReference>
<keyword evidence="3" id="KW-1185">Reference proteome</keyword>